<feature type="compositionally biased region" description="Basic and acidic residues" evidence="3">
    <location>
        <begin position="1358"/>
        <end position="1388"/>
    </location>
</feature>
<dbReference type="InterPro" id="IPR011993">
    <property type="entry name" value="PH-like_dom_sf"/>
</dbReference>
<gene>
    <name evidence="5" type="ORF">PYX00_009632</name>
</gene>
<dbReference type="SUPFAM" id="SSF50729">
    <property type="entry name" value="PH domain-like"/>
    <property type="match status" value="1"/>
</dbReference>
<dbReference type="GO" id="GO:0035332">
    <property type="term" value="P:positive regulation of hippo signaling"/>
    <property type="evidence" value="ECO:0007669"/>
    <property type="project" value="TreeGrafter"/>
</dbReference>
<dbReference type="PROSITE" id="PS50057">
    <property type="entry name" value="FERM_3"/>
    <property type="match status" value="1"/>
</dbReference>
<dbReference type="InterPro" id="IPR019749">
    <property type="entry name" value="Band_41_domain"/>
</dbReference>
<feature type="compositionally biased region" description="Pro residues" evidence="3">
    <location>
        <begin position="822"/>
        <end position="831"/>
    </location>
</feature>
<feature type="compositionally biased region" description="Polar residues" evidence="3">
    <location>
        <begin position="450"/>
        <end position="459"/>
    </location>
</feature>
<dbReference type="InterPro" id="IPR029071">
    <property type="entry name" value="Ubiquitin-like_domsf"/>
</dbReference>
<dbReference type="SUPFAM" id="SSF54236">
    <property type="entry name" value="Ubiquitin-like"/>
    <property type="match status" value="1"/>
</dbReference>
<dbReference type="GO" id="GO:0070161">
    <property type="term" value="C:anchoring junction"/>
    <property type="evidence" value="ECO:0007669"/>
    <property type="project" value="UniProtKB-SubCell"/>
</dbReference>
<dbReference type="Pfam" id="PF09380">
    <property type="entry name" value="FERM_C"/>
    <property type="match status" value="1"/>
</dbReference>
<proteinExistence type="predicted"/>
<dbReference type="GO" id="GO:0009887">
    <property type="term" value="P:animal organ morphogenesis"/>
    <property type="evidence" value="ECO:0007669"/>
    <property type="project" value="UniProtKB-ARBA"/>
</dbReference>
<dbReference type="EMBL" id="JARGDH010000005">
    <property type="protein sequence ID" value="KAL0267338.1"/>
    <property type="molecule type" value="Genomic_DNA"/>
</dbReference>
<dbReference type="CDD" id="cd13185">
    <property type="entry name" value="FERM_C_FRMD1_FRMD6"/>
    <property type="match status" value="1"/>
</dbReference>
<dbReference type="Gene3D" id="2.30.29.30">
    <property type="entry name" value="Pleckstrin-homology domain (PH domain)/Phosphotyrosine-binding domain (PTB)"/>
    <property type="match status" value="1"/>
</dbReference>
<feature type="region of interest" description="Disordered" evidence="3">
    <location>
        <begin position="1530"/>
        <end position="1593"/>
    </location>
</feature>
<feature type="region of interest" description="Disordered" evidence="3">
    <location>
        <begin position="1446"/>
        <end position="1485"/>
    </location>
</feature>
<feature type="region of interest" description="Disordered" evidence="3">
    <location>
        <begin position="641"/>
        <end position="686"/>
    </location>
</feature>
<dbReference type="InterPro" id="IPR019748">
    <property type="entry name" value="FERM_central"/>
</dbReference>
<feature type="region of interest" description="Disordered" evidence="3">
    <location>
        <begin position="520"/>
        <end position="539"/>
    </location>
</feature>
<organism evidence="5">
    <name type="scientific">Menopon gallinae</name>
    <name type="common">poultry shaft louse</name>
    <dbReference type="NCBI Taxonomy" id="328185"/>
    <lineage>
        <taxon>Eukaryota</taxon>
        <taxon>Metazoa</taxon>
        <taxon>Ecdysozoa</taxon>
        <taxon>Arthropoda</taxon>
        <taxon>Hexapoda</taxon>
        <taxon>Insecta</taxon>
        <taxon>Pterygota</taxon>
        <taxon>Neoptera</taxon>
        <taxon>Paraneoptera</taxon>
        <taxon>Psocodea</taxon>
        <taxon>Troctomorpha</taxon>
        <taxon>Phthiraptera</taxon>
        <taxon>Amblycera</taxon>
        <taxon>Menoponidae</taxon>
        <taxon>Menopon</taxon>
    </lineage>
</organism>
<reference evidence="5" key="1">
    <citation type="journal article" date="2024" name="Gigascience">
        <title>Chromosome-level genome of the poultry shaft louse Menopon gallinae provides insight into the host-switching and adaptive evolution of parasitic lice.</title>
        <authorList>
            <person name="Xu Y."/>
            <person name="Ma L."/>
            <person name="Liu S."/>
            <person name="Liang Y."/>
            <person name="Liu Q."/>
            <person name="He Z."/>
            <person name="Tian L."/>
            <person name="Duan Y."/>
            <person name="Cai W."/>
            <person name="Li H."/>
            <person name="Song F."/>
        </authorList>
    </citation>
    <scope>NUCLEOTIDE SEQUENCE</scope>
    <source>
        <strain evidence="5">Cailab_2023a</strain>
    </source>
</reference>
<sequence length="1593" mass="175802">MRCSSTVSAPVQHCCAPLTAHHSRYIAVQLLTNQVLYFIVETKSKTKDVYAQTCIYLAGQGMLDCELFGLAIVCDGEYLFVDPDNKLSKYAPKNWKSSSSHGLDGHGKPIFVLHFRVQFYVDSPLLLRDDMTRHNYYLQLRDNAISRGQVSFCSSDELLLLLAGYALQADFGDYNESEHKTNYFQLEKYFPKEMIMRNSQITKMAIALHKDNHDLTTAEAEMQYIKEASSTDITPLPHNLHLYRLKSHKKQEMDQTTVWLAICARGIQIYEETHLKKSLSSTFLWNNIGKLCFDRKKFEIRALCASADKLTYYTNSDDKSKHLLFLCRVTHQFSMTIQSRLSEVRKREEEERKRYRDCFMYTRELTSEFPSLAKLNLNGSNYKNMRSDQRISVISNTSSNTTSGIVSDRVQSLDESEDDLEIEIMINSPPGNSVESLALAHLRDAPPADENSSGLSLANTGEDVTDSGLPSGHCPQKSSPSSGGGAATPATTDGSQCSSSCSTVVVAGVPVNSNVSATANSKLQANTPRRSSTTSSLELGYSHTTQNSVVSDSISCLELDLSVQTGQLENDPGKESENVFSLETLSQNRAEGKSNFLFGRGNEIGKNSSFALESTASDLETASSGIYTNSNIESSSNIYKRNGRSDLENTHQTGSDYSNRIATHLSNGSDLETTSSGVYTNSNDLESSRIYSPTDLENASSGIFTLRSATEPDLQTNACSSETSGVYVASSLVDTSSTRSCCGVYAIVETMRERSGSNASAVSASGSFHGDGSDPSEAGKGSLLTPEELSDLIVGKNHNSGSYPSRATVSNTLDSDSDYVTLPPPPRPPPRTDSEFATSIPLHERPPPPFPEDLHQNYLENKKLKRPNSLQNLLPQQKLLLSQQNLINQQQLLEQVHHYQAPTTEAPAGQQYSSPLTTLLQQMRPISTLPSPTEEANARFITTKPHISMITHSNVPVSSVTPNYASPTNYPLNYSDSSRIISDNSLYSTVSTNSVYQSYDQTPRFYSGDGLAPGIKQVQSINQRPFLKTLDKPETINANNYSLDPTVIRRYPNKNYHLDPGSKMKINSVPILPIVGKNNYLDVHASKAKNLMPMRSMTCHRTFSPLPPSSAIPRQPPPPPPPPLATVYTSQVTRSQIEQFKQQLYSDVDYVIYPMKDPAISKQEYIDAKQGSLLAAMASGYPQVYPPPPPYPSTKTHVVYRSAPNVAVGSGYLPVNFTNQPVSNKYSSNTHLNQSSEQLYGYHTYLPQPSHYSSTSPLYSTTSYSSSSSQSLRYEPTQFTDYFIPHSLSNILGNSLSFSRTRSDDNILNSYDKPLNASLEGCKYRRFPPPPPPPPYEFRQHVQFNAEPSVHQIAKAKPKIEPKPEASEAHKKIAEERKQKLPVKEQKAKQLSPTSSITKTITDDKGKIIDIHALIEKSKNLDLPLISALCNDKSLIRQTNAFVMPKHPGVGRSSSSHGLKSPKVASKKLANKERPSSFHLESKNLSISEKSQHINEELDASMTNLSTSSKTTKSSTLLESLFSGKSSKRYASSSKLKYPVSGLSTTQISKPQRKLSSAHVHPKDIKSNQSVSVNTKNQAKSTSAIKSKDTAVP</sequence>
<dbReference type="InterPro" id="IPR000299">
    <property type="entry name" value="FERM_domain"/>
</dbReference>
<feature type="compositionally biased region" description="Polar residues" evidence="3">
    <location>
        <begin position="1567"/>
        <end position="1585"/>
    </location>
</feature>
<feature type="region of interest" description="Disordered" evidence="3">
    <location>
        <begin position="445"/>
        <end position="499"/>
    </location>
</feature>
<dbReference type="SMART" id="SM00295">
    <property type="entry name" value="B41"/>
    <property type="match status" value="1"/>
</dbReference>
<dbReference type="CDD" id="cd14473">
    <property type="entry name" value="FERM_B-lobe"/>
    <property type="match status" value="1"/>
</dbReference>
<feature type="compositionally biased region" description="Low complexity" evidence="3">
    <location>
        <begin position="487"/>
        <end position="499"/>
    </location>
</feature>
<dbReference type="InterPro" id="IPR035963">
    <property type="entry name" value="FERM_2"/>
</dbReference>
<feature type="compositionally biased region" description="Polar residues" evidence="3">
    <location>
        <begin position="650"/>
        <end position="686"/>
    </location>
</feature>
<protein>
    <recommendedName>
        <fullName evidence="4">FERM domain-containing protein</fullName>
    </recommendedName>
</protein>
<feature type="compositionally biased region" description="Polar residues" evidence="3">
    <location>
        <begin position="797"/>
        <end position="814"/>
    </location>
</feature>
<dbReference type="Gene3D" id="1.20.80.10">
    <property type="match status" value="1"/>
</dbReference>
<name>A0AAW2HCD2_9NEOP</name>
<dbReference type="SUPFAM" id="SSF47031">
    <property type="entry name" value="Second domain of FERM"/>
    <property type="match status" value="1"/>
</dbReference>
<dbReference type="SMART" id="SM01196">
    <property type="entry name" value="FERM_C"/>
    <property type="match status" value="1"/>
</dbReference>
<dbReference type="InterPro" id="IPR047145">
    <property type="entry name" value="FRMD6-like"/>
</dbReference>
<accession>A0AAW2HCD2</accession>
<dbReference type="InterPro" id="IPR018979">
    <property type="entry name" value="FERM_N"/>
</dbReference>
<dbReference type="GO" id="GO:0098592">
    <property type="term" value="C:cytoplasmic side of apical plasma membrane"/>
    <property type="evidence" value="ECO:0007669"/>
    <property type="project" value="TreeGrafter"/>
</dbReference>
<comment type="subcellular location">
    <subcellularLocation>
        <location evidence="1">Cell junction</location>
    </subcellularLocation>
</comment>
<feature type="compositionally biased region" description="Basic and acidic residues" evidence="3">
    <location>
        <begin position="1470"/>
        <end position="1482"/>
    </location>
</feature>
<dbReference type="Pfam" id="PF09379">
    <property type="entry name" value="FERM_N"/>
    <property type="match status" value="1"/>
</dbReference>
<feature type="compositionally biased region" description="Low complexity" evidence="3">
    <location>
        <begin position="756"/>
        <end position="767"/>
    </location>
</feature>
<dbReference type="GO" id="GO:0030182">
    <property type="term" value="P:neuron differentiation"/>
    <property type="evidence" value="ECO:0007669"/>
    <property type="project" value="UniProtKB-ARBA"/>
</dbReference>
<evidence type="ECO:0000256" key="2">
    <source>
        <dbReference type="ARBA" id="ARBA00022949"/>
    </source>
</evidence>
<feature type="region of interest" description="Disordered" evidence="3">
    <location>
        <begin position="753"/>
        <end position="849"/>
    </location>
</feature>
<dbReference type="PANTHER" id="PTHR13429">
    <property type="entry name" value="FERM DOMAIN (PROTEIN4.1-EZRIN-RADIXIN-MOESIN) FAMILY"/>
    <property type="match status" value="1"/>
</dbReference>
<keyword evidence="2" id="KW-0965">Cell junction</keyword>
<dbReference type="EMBL" id="JARGDH010000005">
    <property type="protein sequence ID" value="KAL0267339.1"/>
    <property type="molecule type" value="Genomic_DNA"/>
</dbReference>
<evidence type="ECO:0000259" key="4">
    <source>
        <dbReference type="PROSITE" id="PS50057"/>
    </source>
</evidence>
<evidence type="ECO:0000256" key="3">
    <source>
        <dbReference type="SAM" id="MobiDB-lite"/>
    </source>
</evidence>
<dbReference type="InterPro" id="IPR041781">
    <property type="entry name" value="FRMD6-FERM_C"/>
</dbReference>
<dbReference type="Pfam" id="PF00373">
    <property type="entry name" value="FERM_M"/>
    <property type="match status" value="1"/>
</dbReference>
<dbReference type="CDD" id="cd17101">
    <property type="entry name" value="FERM_F1_PTPN13_like"/>
    <property type="match status" value="1"/>
</dbReference>
<dbReference type="InterPro" id="IPR014352">
    <property type="entry name" value="FERM/acyl-CoA-bd_prot_sf"/>
</dbReference>
<evidence type="ECO:0000256" key="1">
    <source>
        <dbReference type="ARBA" id="ARBA00004282"/>
    </source>
</evidence>
<feature type="region of interest" description="Disordered" evidence="3">
    <location>
        <begin position="1358"/>
        <end position="1394"/>
    </location>
</feature>
<dbReference type="InterPro" id="IPR018980">
    <property type="entry name" value="FERM_PH-like_C"/>
</dbReference>
<feature type="domain" description="FERM" evidence="4">
    <location>
        <begin position="24"/>
        <end position="338"/>
    </location>
</feature>
<comment type="caution">
    <text evidence="5">The sequence shown here is derived from an EMBL/GenBank/DDBJ whole genome shotgun (WGS) entry which is preliminary data.</text>
</comment>
<evidence type="ECO:0000313" key="5">
    <source>
        <dbReference type="EMBL" id="KAL0267339.1"/>
    </source>
</evidence>
<dbReference type="PANTHER" id="PTHR13429:SF5">
    <property type="entry name" value="PROTEIN EXPANDED"/>
    <property type="match status" value="1"/>
</dbReference>